<accession>A0A6J6LFM8</accession>
<dbReference type="GO" id="GO:0005524">
    <property type="term" value="F:ATP binding"/>
    <property type="evidence" value="ECO:0007669"/>
    <property type="project" value="UniProtKB-KW"/>
</dbReference>
<reference evidence="9" key="1">
    <citation type="submission" date="2020-05" db="EMBL/GenBank/DDBJ databases">
        <authorList>
            <person name="Chiriac C."/>
            <person name="Salcher M."/>
            <person name="Ghai R."/>
            <person name="Kavagutti S V."/>
        </authorList>
    </citation>
    <scope>NUCLEOTIDE SEQUENCE</scope>
</reference>
<evidence type="ECO:0000256" key="4">
    <source>
        <dbReference type="ARBA" id="ARBA00022840"/>
    </source>
</evidence>
<dbReference type="GO" id="GO:0003677">
    <property type="term" value="F:DNA binding"/>
    <property type="evidence" value="ECO:0007669"/>
    <property type="project" value="UniProtKB-KW"/>
</dbReference>
<gene>
    <name evidence="9" type="ORF">UFOPK2252_00845</name>
</gene>
<dbReference type="PANTHER" id="PTHR45866">
    <property type="entry name" value="DNA GYRASE/TOPOISOMERASE SUBUNIT B"/>
    <property type="match status" value="1"/>
</dbReference>
<dbReference type="GO" id="GO:0003918">
    <property type="term" value="F:DNA topoisomerase type II (double strand cut, ATP-hydrolyzing) activity"/>
    <property type="evidence" value="ECO:0007669"/>
    <property type="project" value="UniProtKB-EC"/>
</dbReference>
<keyword evidence="3" id="KW-0547">Nucleotide-binding</keyword>
<organism evidence="9">
    <name type="scientific">freshwater metagenome</name>
    <dbReference type="NCBI Taxonomy" id="449393"/>
    <lineage>
        <taxon>unclassified sequences</taxon>
        <taxon>metagenomes</taxon>
        <taxon>ecological metagenomes</taxon>
    </lineage>
</organism>
<evidence type="ECO:0000256" key="5">
    <source>
        <dbReference type="ARBA" id="ARBA00023029"/>
    </source>
</evidence>
<dbReference type="PANTHER" id="PTHR45866:SF1">
    <property type="entry name" value="DNA GYRASE SUBUNIT B, MITOCHONDRIAL"/>
    <property type="match status" value="1"/>
</dbReference>
<evidence type="ECO:0000313" key="9">
    <source>
        <dbReference type="EMBL" id="CAB4659533.1"/>
    </source>
</evidence>
<evidence type="ECO:0000256" key="6">
    <source>
        <dbReference type="ARBA" id="ARBA00023125"/>
    </source>
</evidence>
<dbReference type="InterPro" id="IPR013759">
    <property type="entry name" value="Topo_IIA_B_C"/>
</dbReference>
<sequence>MKPLIENGFVYLAQPPLYKLKWGGKEPVQYAFSDKERDGFIEMGLANGKRLPKDDGIQRFKGLGEMPAKELWDTTMDPATRVLIKVTLDDAAAADDLFSVLMGEDVELRRSFIQRNAKDVRFLDI</sequence>
<evidence type="ECO:0000259" key="8">
    <source>
        <dbReference type="Pfam" id="PF00986"/>
    </source>
</evidence>
<proteinExistence type="inferred from homology"/>
<protein>
    <submittedName>
        <fullName evidence="9">Unannotated protein</fullName>
    </submittedName>
</protein>
<dbReference type="Pfam" id="PF00986">
    <property type="entry name" value="DNA_gyraseB_C"/>
    <property type="match status" value="1"/>
</dbReference>
<feature type="domain" description="DNA gyrase B subunit C-terminal" evidence="8">
    <location>
        <begin position="57"/>
        <end position="114"/>
    </location>
</feature>
<keyword evidence="4" id="KW-0067">ATP-binding</keyword>
<evidence type="ECO:0000256" key="3">
    <source>
        <dbReference type="ARBA" id="ARBA00022741"/>
    </source>
</evidence>
<dbReference type="SUPFAM" id="SSF56719">
    <property type="entry name" value="Type II DNA topoisomerase"/>
    <property type="match status" value="1"/>
</dbReference>
<dbReference type="InterPro" id="IPR002288">
    <property type="entry name" value="DNA_gyrase_B_C"/>
</dbReference>
<evidence type="ECO:0000256" key="2">
    <source>
        <dbReference type="ARBA" id="ARBA00010708"/>
    </source>
</evidence>
<evidence type="ECO:0000256" key="7">
    <source>
        <dbReference type="ARBA" id="ARBA00023235"/>
    </source>
</evidence>
<dbReference type="PRINTS" id="PR00418">
    <property type="entry name" value="TPI2FAMILY"/>
</dbReference>
<evidence type="ECO:0000256" key="1">
    <source>
        <dbReference type="ARBA" id="ARBA00000185"/>
    </source>
</evidence>
<dbReference type="EMBL" id="CAEZWN010000087">
    <property type="protein sequence ID" value="CAB4659533.1"/>
    <property type="molecule type" value="Genomic_DNA"/>
</dbReference>
<comment type="catalytic activity">
    <reaction evidence="1">
        <text>ATP-dependent breakage, passage and rejoining of double-stranded DNA.</text>
        <dbReference type="EC" id="5.6.2.2"/>
    </reaction>
</comment>
<dbReference type="GO" id="GO:0006265">
    <property type="term" value="P:DNA topological change"/>
    <property type="evidence" value="ECO:0007669"/>
    <property type="project" value="InterPro"/>
</dbReference>
<keyword evidence="7" id="KW-0413">Isomerase</keyword>
<dbReference type="InterPro" id="IPR013760">
    <property type="entry name" value="Topo_IIA-like_dom_sf"/>
</dbReference>
<dbReference type="PRINTS" id="PR01159">
    <property type="entry name" value="DNAGYRASEB"/>
</dbReference>
<dbReference type="AlphaFoldDB" id="A0A6J6LFM8"/>
<dbReference type="InterPro" id="IPR000565">
    <property type="entry name" value="Topo_IIA_B"/>
</dbReference>
<name>A0A6J6LFM8_9ZZZZ</name>
<keyword evidence="5" id="KW-0799">Topoisomerase</keyword>
<keyword evidence="6" id="KW-0238">DNA-binding</keyword>
<dbReference type="Gene3D" id="3.40.50.670">
    <property type="match status" value="1"/>
</dbReference>
<comment type="similarity">
    <text evidence="2">Belongs to the type II topoisomerase GyrB family.</text>
</comment>